<dbReference type="PATRIC" id="fig|1121939.11.peg.1833"/>
<feature type="domain" description="HTH marR-type" evidence="5">
    <location>
        <begin position="34"/>
        <end position="163"/>
    </location>
</feature>
<dbReference type="Gene3D" id="1.10.10.10">
    <property type="entry name" value="Winged helix-like DNA-binding domain superfamily/Winged helix DNA-binding domain"/>
    <property type="match status" value="1"/>
</dbReference>
<feature type="region of interest" description="Disordered" evidence="4">
    <location>
        <begin position="1"/>
        <end position="26"/>
    </location>
</feature>
<dbReference type="STRING" id="1121939.L861_24230"/>
<dbReference type="GO" id="GO:0003700">
    <property type="term" value="F:DNA-binding transcription factor activity"/>
    <property type="evidence" value="ECO:0007669"/>
    <property type="project" value="InterPro"/>
</dbReference>
<dbReference type="InterPro" id="IPR000835">
    <property type="entry name" value="HTH_MarR-typ"/>
</dbReference>
<keyword evidence="3" id="KW-0804">Transcription</keyword>
<proteinExistence type="predicted"/>
<evidence type="ECO:0000313" key="7">
    <source>
        <dbReference type="Proteomes" id="UP000014463"/>
    </source>
</evidence>
<dbReference type="RefSeq" id="WP_016416336.1">
    <property type="nucleotide sequence ID" value="NZ_AUAB01000015.1"/>
</dbReference>
<accession>S2KR15</accession>
<dbReference type="InterPro" id="IPR052067">
    <property type="entry name" value="Metal_resp_HTH_trans_reg"/>
</dbReference>
<keyword evidence="2" id="KW-0238">DNA-binding</keyword>
<dbReference type="Proteomes" id="UP000014463">
    <property type="component" value="Unassembled WGS sequence"/>
</dbReference>
<dbReference type="PANTHER" id="PTHR35790">
    <property type="entry name" value="HTH-TYPE TRANSCRIPTIONAL REGULATOR PCHR"/>
    <property type="match status" value="1"/>
</dbReference>
<evidence type="ECO:0000256" key="2">
    <source>
        <dbReference type="ARBA" id="ARBA00023125"/>
    </source>
</evidence>
<dbReference type="eggNOG" id="COG1846">
    <property type="taxonomic scope" value="Bacteria"/>
</dbReference>
<sequence length="175" mass="20344">MDSDVQRHEAPSKSRDDDHSRPTKPELDLNQFLPYRLNSLADRISQALSQIYDESFGINVAEWRVLAWLSHRDVLTAKQICEFTRMDKARVSRAVQALEERELIRRTQSTSDQRVHYLHLTPAGEKLLGELIPQAHAWETELVSTLTAGEYRDLFNTMSKLERQLERLEENTKTP</sequence>
<evidence type="ECO:0000256" key="4">
    <source>
        <dbReference type="SAM" id="MobiDB-lite"/>
    </source>
</evidence>
<evidence type="ECO:0000256" key="1">
    <source>
        <dbReference type="ARBA" id="ARBA00023015"/>
    </source>
</evidence>
<dbReference type="AlphaFoldDB" id="S2KR15"/>
<dbReference type="SUPFAM" id="SSF46785">
    <property type="entry name" value="Winged helix' DNA-binding domain"/>
    <property type="match status" value="1"/>
</dbReference>
<dbReference type="InterPro" id="IPR036388">
    <property type="entry name" value="WH-like_DNA-bd_sf"/>
</dbReference>
<dbReference type="Pfam" id="PF12802">
    <property type="entry name" value="MarR_2"/>
    <property type="match status" value="1"/>
</dbReference>
<evidence type="ECO:0000256" key="3">
    <source>
        <dbReference type="ARBA" id="ARBA00023163"/>
    </source>
</evidence>
<dbReference type="SMART" id="SM00347">
    <property type="entry name" value="HTH_MARR"/>
    <property type="match status" value="1"/>
</dbReference>
<dbReference type="PRINTS" id="PR00598">
    <property type="entry name" value="HTHMARR"/>
</dbReference>
<name>S2KR15_LITA3</name>
<comment type="caution">
    <text evidence="6">The sequence shown here is derived from an EMBL/GenBank/DDBJ whole genome shotgun (WGS) entry which is preliminary data.</text>
</comment>
<dbReference type="EMBL" id="ASTJ01000023">
    <property type="protein sequence ID" value="EPC02918.1"/>
    <property type="molecule type" value="Genomic_DNA"/>
</dbReference>
<reference evidence="6 7" key="1">
    <citation type="journal article" date="2013" name="Genome Announc.">
        <title>Draft genome sequence of the moderately halophilic gammaproteobacterium Halomonas anticariensis FP35.</title>
        <authorList>
            <person name="Tahrioui A."/>
            <person name="Quesada E."/>
            <person name="Llamas I."/>
        </authorList>
    </citation>
    <scope>NUCLEOTIDE SEQUENCE [LARGE SCALE GENOMIC DNA]</scope>
    <source>
        <strain evidence="7">DSM 16096 / CECT 5854 / LMG 22089 / FP35</strain>
    </source>
</reference>
<gene>
    <name evidence="6" type="ORF">L861_24230</name>
</gene>
<evidence type="ECO:0000313" key="6">
    <source>
        <dbReference type="EMBL" id="EPC02918.1"/>
    </source>
</evidence>
<evidence type="ECO:0000259" key="5">
    <source>
        <dbReference type="PROSITE" id="PS50995"/>
    </source>
</evidence>
<dbReference type="OrthoDB" id="8906692at2"/>
<dbReference type="PANTHER" id="PTHR35790:SF4">
    <property type="entry name" value="HTH-TYPE TRANSCRIPTIONAL REGULATOR PCHR"/>
    <property type="match status" value="1"/>
</dbReference>
<keyword evidence="1" id="KW-0805">Transcription regulation</keyword>
<keyword evidence="7" id="KW-1185">Reference proteome</keyword>
<organism evidence="6 7">
    <name type="scientific">Litchfieldella anticariensis (strain DSM 16096 / CECT 5854 / CIP 108499 / LMG 22089 / FP35)</name>
    <name type="common">Halomonas anticariensis</name>
    <dbReference type="NCBI Taxonomy" id="1121939"/>
    <lineage>
        <taxon>Bacteria</taxon>
        <taxon>Pseudomonadati</taxon>
        <taxon>Pseudomonadota</taxon>
        <taxon>Gammaproteobacteria</taxon>
        <taxon>Oceanospirillales</taxon>
        <taxon>Halomonadaceae</taxon>
        <taxon>Litchfieldella</taxon>
    </lineage>
</organism>
<dbReference type="InterPro" id="IPR036390">
    <property type="entry name" value="WH_DNA-bd_sf"/>
</dbReference>
<protein>
    <recommendedName>
        <fullName evidence="5">HTH marR-type domain-containing protein</fullName>
    </recommendedName>
</protein>
<dbReference type="GO" id="GO:0003677">
    <property type="term" value="F:DNA binding"/>
    <property type="evidence" value="ECO:0007669"/>
    <property type="project" value="UniProtKB-KW"/>
</dbReference>
<dbReference type="PROSITE" id="PS50995">
    <property type="entry name" value="HTH_MARR_2"/>
    <property type="match status" value="1"/>
</dbReference>